<evidence type="ECO:0000256" key="2">
    <source>
        <dbReference type="SAM" id="MobiDB-lite"/>
    </source>
</evidence>
<proteinExistence type="predicted"/>
<dbReference type="PROSITE" id="PS50018">
    <property type="entry name" value="RAS_GTPASE_ACTIV_2"/>
    <property type="match status" value="1"/>
</dbReference>
<dbReference type="STRING" id="5786.F0Z641"/>
<dbReference type="InterPro" id="IPR039360">
    <property type="entry name" value="Ras_GTPase"/>
</dbReference>
<dbReference type="InterPro" id="IPR006869">
    <property type="entry name" value="DUF547"/>
</dbReference>
<dbReference type="GO" id="GO:0005096">
    <property type="term" value="F:GTPase activator activity"/>
    <property type="evidence" value="ECO:0000318"/>
    <property type="project" value="GO_Central"/>
</dbReference>
<organism evidence="4 5">
    <name type="scientific">Dictyostelium purpureum</name>
    <name type="common">Slime mold</name>
    <dbReference type="NCBI Taxonomy" id="5786"/>
    <lineage>
        <taxon>Eukaryota</taxon>
        <taxon>Amoebozoa</taxon>
        <taxon>Evosea</taxon>
        <taxon>Eumycetozoa</taxon>
        <taxon>Dictyostelia</taxon>
        <taxon>Dictyosteliales</taxon>
        <taxon>Dictyosteliaceae</taxon>
        <taxon>Dictyostelium</taxon>
    </lineage>
</organism>
<dbReference type="PANTHER" id="PTHR10194">
    <property type="entry name" value="RAS GTPASE-ACTIVATING PROTEINS"/>
    <property type="match status" value="1"/>
</dbReference>
<dbReference type="Proteomes" id="UP000001064">
    <property type="component" value="Unassembled WGS sequence"/>
</dbReference>
<feature type="region of interest" description="Disordered" evidence="2">
    <location>
        <begin position="800"/>
        <end position="827"/>
    </location>
</feature>
<evidence type="ECO:0000313" key="5">
    <source>
        <dbReference type="Proteomes" id="UP000001064"/>
    </source>
</evidence>
<evidence type="ECO:0000259" key="3">
    <source>
        <dbReference type="PROSITE" id="PS50018"/>
    </source>
</evidence>
<feature type="region of interest" description="Disordered" evidence="2">
    <location>
        <begin position="157"/>
        <end position="230"/>
    </location>
</feature>
<feature type="compositionally biased region" description="Low complexity" evidence="2">
    <location>
        <begin position="167"/>
        <end position="181"/>
    </location>
</feature>
<dbReference type="PANTHER" id="PTHR10194:SF132">
    <property type="entry name" value="RAS GTPASE ACTIVATION DOMAIN-CONTAINING PROTEIN"/>
    <property type="match status" value="1"/>
</dbReference>
<dbReference type="SMART" id="SM00323">
    <property type="entry name" value="RasGAP"/>
    <property type="match status" value="1"/>
</dbReference>
<evidence type="ECO:0000256" key="1">
    <source>
        <dbReference type="ARBA" id="ARBA00022468"/>
    </source>
</evidence>
<feature type="compositionally biased region" description="Polar residues" evidence="2">
    <location>
        <begin position="182"/>
        <end position="203"/>
    </location>
</feature>
<dbReference type="GeneID" id="10503389"/>
<feature type="compositionally biased region" description="Low complexity" evidence="2">
    <location>
        <begin position="1395"/>
        <end position="1417"/>
    </location>
</feature>
<feature type="compositionally biased region" description="Low complexity" evidence="2">
    <location>
        <begin position="744"/>
        <end position="763"/>
    </location>
</feature>
<dbReference type="InterPro" id="IPR001936">
    <property type="entry name" value="RasGAP_dom"/>
</dbReference>
<feature type="domain" description="Ras-GAP" evidence="3">
    <location>
        <begin position="437"/>
        <end position="629"/>
    </location>
</feature>
<dbReference type="OMA" id="IVSQKFF"/>
<dbReference type="InParanoid" id="F0Z641"/>
<sequence>MEYPQILFIKVAGIRNTKLLCGTDGALVCDLVIDGGTTEFQPFDIVLRRPKSSSGIQKNTFIFNLPQPTTKFTLTFKKKYNNRPSQQQHLQQQLLIQQQHLQSLQQQQSSENNESANTTTTTTPASIQNHNNEISLAKVNVSLQYSSLTLNRRSSFNSLLNPPPSPSLSSANSTSGNNSPPVLQQQKSTESLSNLQASPRSLENSSEQNNNESTGSTNTNNNNNNNNEQETKQQITLPININSSQNNISSHQSSPMLGGSPNSMFLSASSSPSEAMLSGSPTFIGYNSNNRFSTVPISASLSISSPTLATNNNEDPETPIRIEPSLRWYKLNLLSSNNSGLTSSGSNNNIAGTTNTTGGMVQSNSYTSFAGLQSNASETESTMSNDEPDIQLQISYEPSNIHNLARIKAYHKDLLDLVVQSKLALVHSICDSIDITASQTLAKSLVDVFHTHHKLLHLLKSFIKKEVSQCHDPGTLFRSNSVAMKMVVAYGLKSAQQYLQQVLTPLVVDLCNSPLSLEVDPVKLSPGEDIELNIKNLKIVSQKFFDRIIQSIDSCPKSIIEICYYFKKIVSRKFPAHWKSAVGGFLFLRLFCPACVSPEGQGIISPGRVGITERRSLILVAKCLQNLSNQVLFNQPYMETINDFIQNNLPTLDDYFLKCASRPTEDQTIDGMYVSEESFHEGIVYLQQFIDKNQEKLFKALETNTGISQSDKPKPEKVMEAVEASKRAVISNSSLATILNRARSNSNGSNSSSGSNKGEQQTQQKKRATTTTDKEPKWAGITKNLKIAKQNVITPALNALQKSNPSSSSSNTAPSSSPSSSNQSPEEEIKILNEEFQWSDKSRPAHTVVSTLLRNISNLLKANKLTDTQSLKMNGQPVNWTVIQQTPEFATFSRECNELQSVYFESMQPDYLTAVFINIFNLMMVHLHFLIGPPNSEVRRKQYFTYRYNVSGAYYSLNDIQHGILRSNPKNSLTRVRQIRGGDKRRAFVITTLDPRIHFALFAVNITIPCMRIFSPETIVEDLHRCGEEFCSSKIDICIKKKEISLPKVFSHYGTDFGKSRSEMLKWIFQFLTSGKRTELLELLEKPSFICLYRSESWNPIIYKTRFINDLDEKLTIEKEVEKKQAEKEKVLRRKSRSLTHGNRSSISSKKDSSANTLIQQLKQSSNKSTKMIHSILNETVKTVSECIDLEFIKRTLDILKKSTKQLSFNDWHKGSSASGSGSSGSANNSSTNTADNGSSGTSNSGSKPTLTKASTHLFSNTQIHCLPPNILTSQFTAPLQEFFAITFTIEKEMNKFLDFMEIASFAQSNDISELLSDTHSEINKEIEQLKSTYDYVTPLKQILKQSLQYFNVSITTKSQPVTLNEENLLVNILQEFGLEDYSNSSSNGGILTNKSSPKSSSPVLSSLSSSASSSPNLTSKRQQQVLLLSEKIVDIEKLIDTSNTLQEINILVSKIKKIGKLLTLYEEQAIGRFSPRSLSTQSSSSSLSTTTSTTTTTTTTTT</sequence>
<feature type="region of interest" description="Disordered" evidence="2">
    <location>
        <begin position="1128"/>
        <end position="1156"/>
    </location>
</feature>
<feature type="region of interest" description="Disordered" evidence="2">
    <location>
        <begin position="739"/>
        <end position="783"/>
    </location>
</feature>
<dbReference type="EMBL" id="GL870941">
    <property type="protein sequence ID" value="EGC40589.1"/>
    <property type="molecule type" value="Genomic_DNA"/>
</dbReference>
<evidence type="ECO:0000313" key="4">
    <source>
        <dbReference type="EMBL" id="EGC40589.1"/>
    </source>
</evidence>
<feature type="non-terminal residue" evidence="4">
    <location>
        <position position="1"/>
    </location>
</feature>
<keyword evidence="1" id="KW-0343">GTPase activation</keyword>
<accession>F0Z641</accession>
<dbReference type="InterPro" id="IPR008936">
    <property type="entry name" value="Rho_GTPase_activation_prot"/>
</dbReference>
<feature type="region of interest" description="Disordered" evidence="2">
    <location>
        <begin position="1211"/>
        <end position="1252"/>
    </location>
</feature>
<dbReference type="Gene3D" id="1.10.506.10">
    <property type="entry name" value="GTPase Activation - p120gap, domain 1"/>
    <property type="match status" value="2"/>
</dbReference>
<dbReference type="eggNOG" id="KOG1826">
    <property type="taxonomic scope" value="Eukaryota"/>
</dbReference>
<feature type="region of interest" description="Disordered" evidence="2">
    <location>
        <begin position="101"/>
        <end position="129"/>
    </location>
</feature>
<reference evidence="5" key="1">
    <citation type="journal article" date="2011" name="Genome Biol.">
        <title>Comparative genomics of the social amoebae Dictyostelium discoideum and Dictyostelium purpureum.</title>
        <authorList>
            <consortium name="US DOE Joint Genome Institute (JGI-PGF)"/>
            <person name="Sucgang R."/>
            <person name="Kuo A."/>
            <person name="Tian X."/>
            <person name="Salerno W."/>
            <person name="Parikh A."/>
            <person name="Feasley C.L."/>
            <person name="Dalin E."/>
            <person name="Tu H."/>
            <person name="Huang E."/>
            <person name="Barry K."/>
            <person name="Lindquist E."/>
            <person name="Shapiro H."/>
            <person name="Bruce D."/>
            <person name="Schmutz J."/>
            <person name="Salamov A."/>
            <person name="Fey P."/>
            <person name="Gaudet P."/>
            <person name="Anjard C."/>
            <person name="Babu M.M."/>
            <person name="Basu S."/>
            <person name="Bushmanova Y."/>
            <person name="van der Wel H."/>
            <person name="Katoh-Kurasawa M."/>
            <person name="Dinh C."/>
            <person name="Coutinho P.M."/>
            <person name="Saito T."/>
            <person name="Elias M."/>
            <person name="Schaap P."/>
            <person name="Kay R.R."/>
            <person name="Henrissat B."/>
            <person name="Eichinger L."/>
            <person name="Rivero F."/>
            <person name="Putnam N.H."/>
            <person name="West C.M."/>
            <person name="Loomis W.F."/>
            <person name="Chisholm R.L."/>
            <person name="Shaulsky G."/>
            <person name="Strassmann J.E."/>
            <person name="Queller D.C."/>
            <person name="Kuspa A."/>
            <person name="Grigoriev I.V."/>
        </authorList>
    </citation>
    <scope>NUCLEOTIDE SEQUENCE [LARGE SCALE GENOMIC DNA]</scope>
    <source>
        <strain evidence="5">QSDP1</strain>
    </source>
</reference>
<feature type="compositionally biased region" description="Low complexity" evidence="2">
    <location>
        <begin position="1478"/>
        <end position="1503"/>
    </location>
</feature>
<dbReference type="VEuPathDB" id="AmoebaDB:DICPUDRAFT_4386"/>
<dbReference type="OrthoDB" id="418495at2759"/>
<feature type="region of interest" description="Disordered" evidence="2">
    <location>
        <begin position="1476"/>
        <end position="1503"/>
    </location>
</feature>
<dbReference type="Pfam" id="PF00616">
    <property type="entry name" value="RasGAP"/>
    <property type="match status" value="2"/>
</dbReference>
<protein>
    <recommendedName>
        <fullName evidence="3">Ras-GAP domain-containing protein</fullName>
    </recommendedName>
</protein>
<name>F0Z641_DICPU</name>
<dbReference type="GO" id="GO:1902531">
    <property type="term" value="P:regulation of intracellular signal transduction"/>
    <property type="evidence" value="ECO:0000318"/>
    <property type="project" value="GO_Central"/>
</dbReference>
<dbReference type="FunCoup" id="F0Z641">
    <property type="interactions" value="743"/>
</dbReference>
<feature type="region of interest" description="Disordered" evidence="2">
    <location>
        <begin position="243"/>
        <end position="276"/>
    </location>
</feature>
<dbReference type="KEGG" id="dpp:DICPUDRAFT_4386"/>
<keyword evidence="5" id="KW-1185">Reference proteome</keyword>
<dbReference type="SUPFAM" id="SSF48350">
    <property type="entry name" value="GTPase activation domain, GAP"/>
    <property type="match status" value="1"/>
</dbReference>
<gene>
    <name evidence="4" type="ORF">DICPUDRAFT_4386</name>
</gene>
<feature type="compositionally biased region" description="Low complexity" evidence="2">
    <location>
        <begin position="204"/>
        <end position="230"/>
    </location>
</feature>
<feature type="compositionally biased region" description="Low complexity" evidence="2">
    <location>
        <begin position="803"/>
        <end position="824"/>
    </location>
</feature>
<dbReference type="Pfam" id="PF04784">
    <property type="entry name" value="DUF547"/>
    <property type="match status" value="1"/>
</dbReference>
<feature type="compositionally biased region" description="Low complexity" evidence="2">
    <location>
        <begin position="1215"/>
        <end position="1247"/>
    </location>
</feature>
<dbReference type="RefSeq" id="XP_003282925.1">
    <property type="nucleotide sequence ID" value="XM_003282877.1"/>
</dbReference>
<feature type="compositionally biased region" description="Low complexity" evidence="2">
    <location>
        <begin position="101"/>
        <end position="110"/>
    </location>
</feature>
<feature type="region of interest" description="Disordered" evidence="2">
    <location>
        <begin position="1390"/>
        <end position="1417"/>
    </location>
</feature>